<keyword evidence="1" id="KW-0645">Protease</keyword>
<name>A0A8T8IX70_9CAUD</name>
<dbReference type="GO" id="GO:0008233">
    <property type="term" value="F:peptidase activity"/>
    <property type="evidence" value="ECO:0007669"/>
    <property type="project" value="UniProtKB-KW"/>
</dbReference>
<dbReference type="Proteomes" id="UP000679437">
    <property type="component" value="Segment"/>
</dbReference>
<sequence>MYQSVNGKRVPEPHYATWKALFQRCYGDNSKYHTGCEVVEDWWLFSEFWKWMDTQEWKRDAKKFTLDKDLKIPGNRIYSPETCMFVPPQINTLFGIRQAARGDLPLGVTLRKDVNKYLVHCHRDGKIVHGGHFDDPQTAHKVWQEMKLEEMKLQAIKNKDEIWLFAIKRAITILENDLKNNKETITLVKFI</sequence>
<evidence type="ECO:0000313" key="1">
    <source>
        <dbReference type="EMBL" id="QUD16401.1"/>
    </source>
</evidence>
<protein>
    <submittedName>
        <fullName evidence="1">ATP-dependent Clp protease</fullName>
    </submittedName>
</protein>
<proteinExistence type="predicted"/>
<keyword evidence="2" id="KW-1185">Reference proteome</keyword>
<organism evidence="1 2">
    <name type="scientific">Escherichia phage vB_EcoM_SYGMH1</name>
    <dbReference type="NCBI Taxonomy" id="2829846"/>
    <lineage>
        <taxon>Viruses</taxon>
        <taxon>Duplodnaviria</taxon>
        <taxon>Heunggongvirae</taxon>
        <taxon>Uroviricota</taxon>
        <taxon>Caudoviricetes</taxon>
        <taxon>Vequintavirinae</taxon>
        <taxon>Vequintavirus</taxon>
        <taxon>Vequintavirus SYGMH1</taxon>
        <taxon>Vequintavirus FV3</taxon>
    </lineage>
</organism>
<evidence type="ECO:0000313" key="2">
    <source>
        <dbReference type="Proteomes" id="UP000679437"/>
    </source>
</evidence>
<dbReference type="EMBL" id="MW883061">
    <property type="protein sequence ID" value="QUD16401.1"/>
    <property type="molecule type" value="Genomic_DNA"/>
</dbReference>
<dbReference type="GO" id="GO:0006508">
    <property type="term" value="P:proteolysis"/>
    <property type="evidence" value="ECO:0007669"/>
    <property type="project" value="UniProtKB-KW"/>
</dbReference>
<reference evidence="1 2" key="1">
    <citation type="submission" date="2021-04" db="EMBL/GenBank/DDBJ databases">
        <authorList>
            <person name="Wang Z."/>
        </authorList>
    </citation>
    <scope>NUCLEOTIDE SEQUENCE [LARGE SCALE GENOMIC DNA]</scope>
</reference>
<accession>A0A8T8IX70</accession>
<gene>
    <name evidence="1" type="ORF">SYGMH1_70</name>
</gene>
<keyword evidence="1" id="KW-0378">Hydrolase</keyword>